<reference evidence="1 2" key="1">
    <citation type="submission" date="2024-01" db="EMBL/GenBank/DDBJ databases">
        <title>The genomes of 5 underutilized Papilionoideae crops provide insights into root nodulation and disease resistanc.</title>
        <authorList>
            <person name="Jiang F."/>
        </authorList>
    </citation>
    <scope>NUCLEOTIDE SEQUENCE [LARGE SCALE GENOMIC DNA]</scope>
    <source>
        <strain evidence="1">DUOXIRENSHENG_FW03</strain>
        <tissue evidence="1">Leaves</tissue>
    </source>
</reference>
<accession>A0AAN9S7D6</accession>
<dbReference type="Proteomes" id="UP001386955">
    <property type="component" value="Unassembled WGS sequence"/>
</dbReference>
<sequence length="115" mass="12309">MIDFGSGKVIVTGHFGVGDSQETDGDFMAILDIEAANSKIRVANLACGCWKSASELTIWTTVAGNQQVNCRFGLHTHILNEAQTTNVEGTNMPMEIGNPTGLWKLATQLTGLVNN</sequence>
<protein>
    <submittedName>
        <fullName evidence="1">Uncharacterized protein</fullName>
    </submittedName>
</protein>
<evidence type="ECO:0000313" key="1">
    <source>
        <dbReference type="EMBL" id="KAK7390277.1"/>
    </source>
</evidence>
<dbReference type="EMBL" id="JAYMYS010000006">
    <property type="protein sequence ID" value="KAK7390277.1"/>
    <property type="molecule type" value="Genomic_DNA"/>
</dbReference>
<name>A0AAN9S7D6_PSOTE</name>
<keyword evidence="2" id="KW-1185">Reference proteome</keyword>
<gene>
    <name evidence="1" type="ORF">VNO78_25579</name>
</gene>
<comment type="caution">
    <text evidence="1">The sequence shown here is derived from an EMBL/GenBank/DDBJ whole genome shotgun (WGS) entry which is preliminary data.</text>
</comment>
<dbReference type="AlphaFoldDB" id="A0AAN9S7D6"/>
<evidence type="ECO:0000313" key="2">
    <source>
        <dbReference type="Proteomes" id="UP001386955"/>
    </source>
</evidence>
<organism evidence="1 2">
    <name type="scientific">Psophocarpus tetragonolobus</name>
    <name type="common">Winged bean</name>
    <name type="synonym">Dolichos tetragonolobus</name>
    <dbReference type="NCBI Taxonomy" id="3891"/>
    <lineage>
        <taxon>Eukaryota</taxon>
        <taxon>Viridiplantae</taxon>
        <taxon>Streptophyta</taxon>
        <taxon>Embryophyta</taxon>
        <taxon>Tracheophyta</taxon>
        <taxon>Spermatophyta</taxon>
        <taxon>Magnoliopsida</taxon>
        <taxon>eudicotyledons</taxon>
        <taxon>Gunneridae</taxon>
        <taxon>Pentapetalae</taxon>
        <taxon>rosids</taxon>
        <taxon>fabids</taxon>
        <taxon>Fabales</taxon>
        <taxon>Fabaceae</taxon>
        <taxon>Papilionoideae</taxon>
        <taxon>50 kb inversion clade</taxon>
        <taxon>NPAAA clade</taxon>
        <taxon>indigoferoid/millettioid clade</taxon>
        <taxon>Phaseoleae</taxon>
        <taxon>Psophocarpus</taxon>
    </lineage>
</organism>
<proteinExistence type="predicted"/>